<evidence type="ECO:0000313" key="4">
    <source>
        <dbReference type="Proteomes" id="UP000218231"/>
    </source>
</evidence>
<dbReference type="AlphaFoldDB" id="A0A2A2KMW3"/>
<keyword evidence="4" id="KW-1185">Reference proteome</keyword>
<dbReference type="InterPro" id="IPR002542">
    <property type="entry name" value="T20D4.11-like_dom"/>
</dbReference>
<evidence type="ECO:0000259" key="2">
    <source>
        <dbReference type="Pfam" id="PF01579"/>
    </source>
</evidence>
<dbReference type="Pfam" id="PF01579">
    <property type="entry name" value="DUF19"/>
    <property type="match status" value="2"/>
</dbReference>
<accession>A0A2A2KMW3</accession>
<sequence>MQIPVCDDAKKKSYGECTSQFFTTYRMMPISLISITNDMNQLCSEVERIDACSISSRVCAKAEEMAFKKMVQQICNTRGAFDKHNSCLSTVAHKETKCMSEFLSAQPEQKCSALKNTANCMAKTVNKECGKDAVSYTFAAMTDYSRMAYEDCTIEAPSVSLETGCSEDQLVEFLECESTLDRFGFRPISIITNASSWDAFCDEFSKTYRPCVEKMPCKFEPVSSAHITLIDSICNRPVAIRDQKKFASCLSEFVNSEKGQQCISPMSAVDPISSEASLLTCAALNEVLSCSSASIEEKCGYEALLHVYDLHIDWAKAYNQSCVIKSPEPKSVTTNGLDSSRDAKPEIAIKDETTPTPPEPKEDEKQSETEQSEDENEVDENRVHPKDVQQHPVRPIQSTTTQQFSIGLLILLFFPLLRLV</sequence>
<proteinExistence type="predicted"/>
<dbReference type="EMBL" id="LIAE01008190">
    <property type="protein sequence ID" value="PAV75173.1"/>
    <property type="molecule type" value="Genomic_DNA"/>
</dbReference>
<name>A0A2A2KMW3_9BILA</name>
<comment type="caution">
    <text evidence="3">The sequence shown here is derived from an EMBL/GenBank/DDBJ whole genome shotgun (WGS) entry which is preliminary data.</text>
</comment>
<evidence type="ECO:0000313" key="3">
    <source>
        <dbReference type="EMBL" id="PAV75173.1"/>
    </source>
</evidence>
<feature type="domain" description="T20D4.11-like" evidence="2">
    <location>
        <begin position="165"/>
        <end position="307"/>
    </location>
</feature>
<feature type="region of interest" description="Disordered" evidence="1">
    <location>
        <begin position="329"/>
        <end position="396"/>
    </location>
</feature>
<reference evidence="3 4" key="1">
    <citation type="journal article" date="2017" name="Curr. Biol.">
        <title>Genome architecture and evolution of a unichromosomal asexual nematode.</title>
        <authorList>
            <person name="Fradin H."/>
            <person name="Zegar C."/>
            <person name="Gutwein M."/>
            <person name="Lucas J."/>
            <person name="Kovtun M."/>
            <person name="Corcoran D."/>
            <person name="Baugh L.R."/>
            <person name="Kiontke K."/>
            <person name="Gunsalus K."/>
            <person name="Fitch D.H."/>
            <person name="Piano F."/>
        </authorList>
    </citation>
    <scope>NUCLEOTIDE SEQUENCE [LARGE SCALE GENOMIC DNA]</scope>
    <source>
        <strain evidence="3">PF1309</strain>
    </source>
</reference>
<feature type="domain" description="T20D4.11-like" evidence="2">
    <location>
        <begin position="6"/>
        <end position="147"/>
    </location>
</feature>
<dbReference type="Proteomes" id="UP000218231">
    <property type="component" value="Unassembled WGS sequence"/>
</dbReference>
<dbReference type="OrthoDB" id="9991628at2759"/>
<dbReference type="STRING" id="2018661.A0A2A2KMW3"/>
<organism evidence="3 4">
    <name type="scientific">Diploscapter pachys</name>
    <dbReference type="NCBI Taxonomy" id="2018661"/>
    <lineage>
        <taxon>Eukaryota</taxon>
        <taxon>Metazoa</taxon>
        <taxon>Ecdysozoa</taxon>
        <taxon>Nematoda</taxon>
        <taxon>Chromadorea</taxon>
        <taxon>Rhabditida</taxon>
        <taxon>Rhabditina</taxon>
        <taxon>Rhabditomorpha</taxon>
        <taxon>Rhabditoidea</taxon>
        <taxon>Rhabditidae</taxon>
        <taxon>Diploscapter</taxon>
    </lineage>
</organism>
<feature type="compositionally biased region" description="Basic and acidic residues" evidence="1">
    <location>
        <begin position="379"/>
        <end position="389"/>
    </location>
</feature>
<protein>
    <recommendedName>
        <fullName evidence="2">T20D4.11-like domain-containing protein</fullName>
    </recommendedName>
</protein>
<feature type="compositionally biased region" description="Basic and acidic residues" evidence="1">
    <location>
        <begin position="339"/>
        <end position="368"/>
    </location>
</feature>
<evidence type="ECO:0000256" key="1">
    <source>
        <dbReference type="SAM" id="MobiDB-lite"/>
    </source>
</evidence>
<gene>
    <name evidence="3" type="ORF">WR25_02012</name>
</gene>